<name>A0A975GTX8_9BACT</name>
<dbReference type="RefSeq" id="WP_246556101.1">
    <property type="nucleotide sequence ID" value="NZ_CP061800.1"/>
</dbReference>
<accession>A0A975GTX8</accession>
<protein>
    <submittedName>
        <fullName evidence="2">ABC transporter, substrate-binding protein</fullName>
    </submittedName>
</protein>
<evidence type="ECO:0000259" key="1">
    <source>
        <dbReference type="PROSITE" id="PS50983"/>
    </source>
</evidence>
<gene>
    <name evidence="2" type="ORF">dnm_086780</name>
</gene>
<keyword evidence="3" id="KW-1185">Reference proteome</keyword>
<dbReference type="EMBL" id="CP061800">
    <property type="protein sequence ID" value="QTA92593.1"/>
    <property type="molecule type" value="Genomic_DNA"/>
</dbReference>
<dbReference type="AlphaFoldDB" id="A0A975GTX8"/>
<sequence length="378" mass="42316">MRKIITRILLSVPAIVLIFYMAGNSSLASDRDSQTITVTDGAGRKVTVPKCPEHVICSGPGCLRFLTYLKLQNKIVAADDMEKRESDLKTRPYAIANPQFKDYPIFGEFRGNDNPELIVSLNPMPQVIFKTFANSGHDPVELQNKTGIPVIVLNHGDFSNYREDMYQSLRIIAKVMCKETRAENVISFFNRIIQDLDKRTADIDNADRKSCYVGGIGFKGPLGLRSTEPTYPPFMLTHSGNVAYDSGKRLSELSHANVAKEKIIKWDPDILFVDLASLISAPEASAVNELKHDPAYQQLTAVKSGQVYGVLPYNWYAQNFGSILADAYYVGTILYPERFRDISPGDKADEIYTFLLGTPVFDEMNKTFQGKVFTRLSL</sequence>
<dbReference type="PANTHER" id="PTHR30535:SF34">
    <property type="entry name" value="MOLYBDATE-BINDING PROTEIN MOLA"/>
    <property type="match status" value="1"/>
</dbReference>
<organism evidence="2 3">
    <name type="scientific">Desulfonema magnum</name>
    <dbReference type="NCBI Taxonomy" id="45655"/>
    <lineage>
        <taxon>Bacteria</taxon>
        <taxon>Pseudomonadati</taxon>
        <taxon>Thermodesulfobacteriota</taxon>
        <taxon>Desulfobacteria</taxon>
        <taxon>Desulfobacterales</taxon>
        <taxon>Desulfococcaceae</taxon>
        <taxon>Desulfonema</taxon>
    </lineage>
</organism>
<dbReference type="Gene3D" id="3.40.50.1980">
    <property type="entry name" value="Nitrogenase molybdenum iron protein domain"/>
    <property type="match status" value="2"/>
</dbReference>
<feature type="domain" description="Fe/B12 periplasmic-binding" evidence="1">
    <location>
        <begin position="54"/>
        <end position="338"/>
    </location>
</feature>
<dbReference type="Pfam" id="PF01497">
    <property type="entry name" value="Peripla_BP_2"/>
    <property type="match status" value="1"/>
</dbReference>
<dbReference type="InterPro" id="IPR050902">
    <property type="entry name" value="ABC_Transporter_SBP"/>
</dbReference>
<evidence type="ECO:0000313" key="2">
    <source>
        <dbReference type="EMBL" id="QTA92593.1"/>
    </source>
</evidence>
<dbReference type="InterPro" id="IPR002491">
    <property type="entry name" value="ABC_transptr_periplasmic_BD"/>
</dbReference>
<dbReference type="SUPFAM" id="SSF53807">
    <property type="entry name" value="Helical backbone' metal receptor"/>
    <property type="match status" value="1"/>
</dbReference>
<proteinExistence type="predicted"/>
<dbReference type="PANTHER" id="PTHR30535">
    <property type="entry name" value="VITAMIN B12-BINDING PROTEIN"/>
    <property type="match status" value="1"/>
</dbReference>
<dbReference type="CDD" id="cd01147">
    <property type="entry name" value="HemV-2"/>
    <property type="match status" value="1"/>
</dbReference>
<dbReference type="Proteomes" id="UP000663722">
    <property type="component" value="Chromosome"/>
</dbReference>
<evidence type="ECO:0000313" key="3">
    <source>
        <dbReference type="Proteomes" id="UP000663722"/>
    </source>
</evidence>
<dbReference type="PROSITE" id="PS50983">
    <property type="entry name" value="FE_B12_PBP"/>
    <property type="match status" value="1"/>
</dbReference>
<reference evidence="2" key="1">
    <citation type="journal article" date="2021" name="Microb. Physiol.">
        <title>Proteogenomic Insights into the Physiology of Marine, Sulfate-Reducing, Filamentous Desulfonema limicola and Desulfonema magnum.</title>
        <authorList>
            <person name="Schnaars V."/>
            <person name="Wohlbrand L."/>
            <person name="Scheve S."/>
            <person name="Hinrichs C."/>
            <person name="Reinhardt R."/>
            <person name="Rabus R."/>
        </authorList>
    </citation>
    <scope>NUCLEOTIDE SEQUENCE</scope>
    <source>
        <strain evidence="2">4be13</strain>
    </source>
</reference>
<dbReference type="KEGG" id="dmm:dnm_086780"/>